<name>A0A840RGL7_9NEIS</name>
<dbReference type="GO" id="GO:0008791">
    <property type="term" value="F:arginine N-succinyltransferase activity"/>
    <property type="evidence" value="ECO:0007669"/>
    <property type="project" value="UniProtKB-EC"/>
</dbReference>
<accession>A0A840RGL7</accession>
<dbReference type="SUPFAM" id="SSF55729">
    <property type="entry name" value="Acyl-CoA N-acyltransferases (Nat)"/>
    <property type="match status" value="1"/>
</dbReference>
<dbReference type="AlphaFoldDB" id="A0A840RGL7"/>
<evidence type="ECO:0000313" key="4">
    <source>
        <dbReference type="EMBL" id="MBB5192187.1"/>
    </source>
</evidence>
<dbReference type="EMBL" id="JACHHN010000005">
    <property type="protein sequence ID" value="MBB5192187.1"/>
    <property type="molecule type" value="Genomic_DNA"/>
</dbReference>
<keyword evidence="2 4" id="KW-0808">Transferase</keyword>
<gene>
    <name evidence="4" type="ORF">HNQ50_002924</name>
</gene>
<evidence type="ECO:0000256" key="1">
    <source>
        <dbReference type="ARBA" id="ARBA00022503"/>
    </source>
</evidence>
<dbReference type="Pfam" id="PF04958">
    <property type="entry name" value="AstA"/>
    <property type="match status" value="1"/>
</dbReference>
<evidence type="ECO:0000256" key="3">
    <source>
        <dbReference type="ARBA" id="ARBA00023315"/>
    </source>
</evidence>
<evidence type="ECO:0000313" key="5">
    <source>
        <dbReference type="Proteomes" id="UP000543030"/>
    </source>
</evidence>
<protein>
    <submittedName>
        <fullName evidence="4">Arginine N-succinyltransferase</fullName>
        <ecNumber evidence="4">2.3.1.109</ecNumber>
    </submittedName>
</protein>
<sequence length="345" mass="38495">MLFVRPGKPSDLEELERMARETGPVLHSLPPDHQRLAQHVQHSTDSLESEIEYPGEETYLFVLEDSVTGRLHGTASIVAMAGFSEPFYVFRNEVVVHASRALKVNHRVHALVLSHEMTGRTRLTGFYVDHATQRHSALAAHLLSRARILFAAQHRERFTHEIFAVLPGITDAQGHSPFWEGVGYKFFKRDFKQMEIESGGRSRTFIAEMMPVDPLYVPLLSEDAQRVMGEPHTDALPNYECHLAEGLEPDKFVDIFDAGPVLTGVLDVCQSVRLGSVRHATRGKLEGGNMPWLVSNLYTTDFRCVVVMLPETPPATLTLPPEVFDLLDIQEGDLVRCAPVGGLPA</sequence>
<keyword evidence="1" id="KW-0056">Arginine metabolism</keyword>
<dbReference type="PANTHER" id="PTHR30420">
    <property type="entry name" value="N-SUCCINYLARGININE DIHYDROLASE"/>
    <property type="match status" value="1"/>
</dbReference>
<organism evidence="4 5">
    <name type="scientific">Silvimonas terrae</name>
    <dbReference type="NCBI Taxonomy" id="300266"/>
    <lineage>
        <taxon>Bacteria</taxon>
        <taxon>Pseudomonadati</taxon>
        <taxon>Pseudomonadota</taxon>
        <taxon>Betaproteobacteria</taxon>
        <taxon>Neisseriales</taxon>
        <taxon>Chitinibacteraceae</taxon>
        <taxon>Silvimonas</taxon>
    </lineage>
</organism>
<keyword evidence="5" id="KW-1185">Reference proteome</keyword>
<dbReference type="GO" id="GO:0006527">
    <property type="term" value="P:L-arginine catabolic process"/>
    <property type="evidence" value="ECO:0007669"/>
    <property type="project" value="InterPro"/>
</dbReference>
<dbReference type="EC" id="2.3.1.109" evidence="4"/>
<reference evidence="4 5" key="1">
    <citation type="submission" date="2020-08" db="EMBL/GenBank/DDBJ databases">
        <title>Genomic Encyclopedia of Type Strains, Phase IV (KMG-IV): sequencing the most valuable type-strain genomes for metagenomic binning, comparative biology and taxonomic classification.</title>
        <authorList>
            <person name="Goeker M."/>
        </authorList>
    </citation>
    <scope>NUCLEOTIDE SEQUENCE [LARGE SCALE GENOMIC DNA]</scope>
    <source>
        <strain evidence="4 5">DSM 18233</strain>
    </source>
</reference>
<dbReference type="RefSeq" id="WP_184101854.1">
    <property type="nucleotide sequence ID" value="NZ_JACHHN010000005.1"/>
</dbReference>
<dbReference type="Gene3D" id="2.40.40.20">
    <property type="match status" value="1"/>
</dbReference>
<dbReference type="InterPro" id="IPR007041">
    <property type="entry name" value="Arg_succinylTrfase_AstA/AruG"/>
</dbReference>
<keyword evidence="3 4" id="KW-0012">Acyltransferase</keyword>
<evidence type="ECO:0000256" key="2">
    <source>
        <dbReference type="ARBA" id="ARBA00022679"/>
    </source>
</evidence>
<dbReference type="InterPro" id="IPR016181">
    <property type="entry name" value="Acyl_CoA_acyltransferase"/>
</dbReference>
<dbReference type="Proteomes" id="UP000543030">
    <property type="component" value="Unassembled WGS sequence"/>
</dbReference>
<proteinExistence type="predicted"/>
<comment type="caution">
    <text evidence="4">The sequence shown here is derived from an EMBL/GenBank/DDBJ whole genome shotgun (WGS) entry which is preliminary data.</text>
</comment>
<dbReference type="NCBIfam" id="TIGR03243">
    <property type="entry name" value="arg_catab_AOST"/>
    <property type="match status" value="1"/>
</dbReference>
<dbReference type="PANTHER" id="PTHR30420:SF1">
    <property type="entry name" value="ARGININE N-SUCCINYLTRANSFERASE"/>
    <property type="match status" value="1"/>
</dbReference>